<feature type="domain" description="TadE-like" evidence="2">
    <location>
        <begin position="10"/>
        <end position="52"/>
    </location>
</feature>
<keyword evidence="1" id="KW-0472">Membrane</keyword>
<dbReference type="EMBL" id="PPTP01000003">
    <property type="protein sequence ID" value="RDB56196.1"/>
    <property type="molecule type" value="Genomic_DNA"/>
</dbReference>
<keyword evidence="1" id="KW-0812">Transmembrane</keyword>
<reference evidence="3 4" key="1">
    <citation type="journal article" date="2018" name="Elife">
        <title>Discovery and characterization of a prevalent human gut bacterial enzyme sufficient for the inactivation of a family of plant toxins.</title>
        <authorList>
            <person name="Koppel N."/>
            <person name="Bisanz J.E."/>
            <person name="Pandelia M.E."/>
            <person name="Turnbaugh P.J."/>
            <person name="Balskus E.P."/>
        </authorList>
    </citation>
    <scope>NUCLEOTIDE SEQUENCE [LARGE SCALE GENOMIC DNA]</scope>
    <source>
        <strain evidence="4">anaerobia AP69FAA</strain>
    </source>
</reference>
<protein>
    <submittedName>
        <fullName evidence="3">Pilus assembly protein TadE</fullName>
    </submittedName>
</protein>
<dbReference type="OrthoDB" id="3174537at2"/>
<dbReference type="STRING" id="1034345.GCA_000236865_00507"/>
<keyword evidence="1" id="KW-1133">Transmembrane helix</keyword>
<proteinExistence type="predicted"/>
<evidence type="ECO:0000256" key="1">
    <source>
        <dbReference type="SAM" id="Phobius"/>
    </source>
</evidence>
<evidence type="ECO:0000313" key="3">
    <source>
        <dbReference type="EMBL" id="RDB56196.1"/>
    </source>
</evidence>
<name>A0A369LD98_9ACTN</name>
<dbReference type="RefSeq" id="WP_114620490.1">
    <property type="nucleotide sequence ID" value="NZ_PPTP01000003.1"/>
</dbReference>
<evidence type="ECO:0000259" key="2">
    <source>
        <dbReference type="Pfam" id="PF07811"/>
    </source>
</evidence>
<organism evidence="3 4">
    <name type="scientific">Senegalimassilia anaerobia</name>
    <dbReference type="NCBI Taxonomy" id="1473216"/>
    <lineage>
        <taxon>Bacteria</taxon>
        <taxon>Bacillati</taxon>
        <taxon>Actinomycetota</taxon>
        <taxon>Coriobacteriia</taxon>
        <taxon>Coriobacteriales</taxon>
        <taxon>Coriobacteriaceae</taxon>
        <taxon>Senegalimassilia</taxon>
    </lineage>
</organism>
<evidence type="ECO:0000313" key="4">
    <source>
        <dbReference type="Proteomes" id="UP000253792"/>
    </source>
</evidence>
<dbReference type="Proteomes" id="UP000253792">
    <property type="component" value="Unassembled WGS sequence"/>
</dbReference>
<feature type="transmembrane region" description="Helical" evidence="1">
    <location>
        <begin position="16"/>
        <end position="38"/>
    </location>
</feature>
<dbReference type="AlphaFoldDB" id="A0A369LD98"/>
<dbReference type="InterPro" id="IPR012495">
    <property type="entry name" value="TadE-like_dom"/>
</dbReference>
<sequence>MGVLRAGERGQATVEAAFLIPVLFTVLLLSVQPGMVLYDRMVMRAAASDACRLAAAKTDAVGDSSQAVEAFVRHRLGAIPPVSCFHVHDGGCSWEVSVRGDERSERVSVEVVGKVKPLPFLDAGAVLLGMTDGDGLLTVKARCERATQPEWVAGSPQGLDPEAWIGAWL</sequence>
<keyword evidence="4" id="KW-1185">Reference proteome</keyword>
<comment type="caution">
    <text evidence="3">The sequence shown here is derived from an EMBL/GenBank/DDBJ whole genome shotgun (WGS) entry which is preliminary data.</text>
</comment>
<dbReference type="Pfam" id="PF07811">
    <property type="entry name" value="TadE"/>
    <property type="match status" value="1"/>
</dbReference>
<gene>
    <name evidence="3" type="ORF">C1880_04780</name>
</gene>
<accession>A0A369LD98</accession>